<keyword evidence="2" id="KW-0408">Iron</keyword>
<dbReference type="InterPro" id="IPR000898">
    <property type="entry name" value="Indolamine_dOase"/>
</dbReference>
<feature type="compositionally biased region" description="Polar residues" evidence="3">
    <location>
        <begin position="442"/>
        <end position="458"/>
    </location>
</feature>
<protein>
    <recommendedName>
        <fullName evidence="6">Indoleamine 2,3-dioxygenase</fullName>
    </recommendedName>
</protein>
<gene>
    <name evidence="4" type="ORF">ACFOSH_43415</name>
</gene>
<keyword evidence="5" id="KW-1185">Reference proteome</keyword>
<sequence>MARLDPQRRDSLARHVSACSEPSVRHLDGDLTIDHGFMPRVLADCLLPKRYDAWEQVVARLPDLAFASNAQAILGDLPLLAVDADHLPDDQLKRAATMLGIIAHCYWRFGIARMYHARNSDVPDQLPEVIERPWRQVCQRLGRASEGFTTEDCFFNNFTFLDKNQIGPGGLYRIEEAKIEALRPMIRVYGNEAERVFVSAFVEVNAAVTPAIRLACQLEQAIGDGGPDAHEMVSGLLVNLAKCARGAMSSFRRISPRKNSSTFCDPVDWAKTYVTWTVPAAGYPTGPSGSATPLVHFFDALLCRAQYETTLGAFAKGLRRTQLPKKHREFFDLVRALDIRGYVQSLAGVASARYRATAEAFNELVESFAGDSGFLGVHKGKVVDYLGVGTIVGRNQSTAHDQTYVANATWTEMAGKLEDAREERTTLELATPGPLDRPQPPNASTAKSVADDTCSSISVPRPSTPAALRDYVG</sequence>
<evidence type="ECO:0000313" key="5">
    <source>
        <dbReference type="Proteomes" id="UP001595645"/>
    </source>
</evidence>
<evidence type="ECO:0000313" key="4">
    <source>
        <dbReference type="EMBL" id="MFC3456312.1"/>
    </source>
</evidence>
<dbReference type="EMBL" id="JBHRWK010000160">
    <property type="protein sequence ID" value="MFC3456312.1"/>
    <property type="molecule type" value="Genomic_DNA"/>
</dbReference>
<dbReference type="InterPro" id="IPR037217">
    <property type="entry name" value="Trp/Indoleamine_2_3_dOase-like"/>
</dbReference>
<dbReference type="Pfam" id="PF01231">
    <property type="entry name" value="IDO"/>
    <property type="match status" value="1"/>
</dbReference>
<proteinExistence type="predicted"/>
<evidence type="ECO:0000256" key="2">
    <source>
        <dbReference type="ARBA" id="ARBA00023004"/>
    </source>
</evidence>
<organism evidence="4 5">
    <name type="scientific">Amycolatopsis speibonae</name>
    <dbReference type="NCBI Taxonomy" id="1450224"/>
    <lineage>
        <taxon>Bacteria</taxon>
        <taxon>Bacillati</taxon>
        <taxon>Actinomycetota</taxon>
        <taxon>Actinomycetes</taxon>
        <taxon>Pseudonocardiales</taxon>
        <taxon>Pseudonocardiaceae</taxon>
        <taxon>Amycolatopsis</taxon>
    </lineage>
</organism>
<dbReference type="RefSeq" id="WP_378247552.1">
    <property type="nucleotide sequence ID" value="NZ_JBHRWK010000160.1"/>
</dbReference>
<feature type="region of interest" description="Disordered" evidence="3">
    <location>
        <begin position="428"/>
        <end position="473"/>
    </location>
</feature>
<evidence type="ECO:0008006" key="6">
    <source>
        <dbReference type="Google" id="ProtNLM"/>
    </source>
</evidence>
<comment type="caution">
    <text evidence="4">The sequence shown here is derived from an EMBL/GenBank/DDBJ whole genome shotgun (WGS) entry which is preliminary data.</text>
</comment>
<dbReference type="SUPFAM" id="SSF140959">
    <property type="entry name" value="Indolic compounds 2,3-dioxygenase-like"/>
    <property type="match status" value="1"/>
</dbReference>
<evidence type="ECO:0000256" key="3">
    <source>
        <dbReference type="SAM" id="MobiDB-lite"/>
    </source>
</evidence>
<evidence type="ECO:0000256" key="1">
    <source>
        <dbReference type="ARBA" id="ARBA00022723"/>
    </source>
</evidence>
<dbReference type="PANTHER" id="PTHR28657:SF5">
    <property type="entry name" value="INDOLEAMINE 2,3-DIOXYGENASE"/>
    <property type="match status" value="1"/>
</dbReference>
<dbReference type="PANTHER" id="PTHR28657">
    <property type="entry name" value="INDOLEAMINE 2,3-DIOXYGENASE"/>
    <property type="match status" value="1"/>
</dbReference>
<name>A0ABV7PCW8_9PSEU</name>
<dbReference type="Gene3D" id="1.20.58.480">
    <property type="match status" value="1"/>
</dbReference>
<keyword evidence="1" id="KW-0479">Metal-binding</keyword>
<dbReference type="Proteomes" id="UP001595645">
    <property type="component" value="Unassembled WGS sequence"/>
</dbReference>
<reference evidence="5" key="1">
    <citation type="journal article" date="2019" name="Int. J. Syst. Evol. Microbiol.">
        <title>The Global Catalogue of Microorganisms (GCM) 10K type strain sequencing project: providing services to taxonomists for standard genome sequencing and annotation.</title>
        <authorList>
            <consortium name="The Broad Institute Genomics Platform"/>
            <consortium name="The Broad Institute Genome Sequencing Center for Infectious Disease"/>
            <person name="Wu L."/>
            <person name="Ma J."/>
        </authorList>
    </citation>
    <scope>NUCLEOTIDE SEQUENCE [LARGE SCALE GENOMIC DNA]</scope>
    <source>
        <strain evidence="5">CGMCC 4.7676</strain>
    </source>
</reference>
<accession>A0ABV7PCW8</accession>